<evidence type="ECO:0000256" key="1">
    <source>
        <dbReference type="SAM" id="MobiDB-lite"/>
    </source>
</evidence>
<keyword evidence="4" id="KW-1185">Reference proteome</keyword>
<name>A0A6A5XKA8_9PLEO</name>
<feature type="compositionally biased region" description="Polar residues" evidence="1">
    <location>
        <begin position="1"/>
        <end position="15"/>
    </location>
</feature>
<dbReference type="InterPro" id="IPR021514">
    <property type="entry name" value="DUF3176"/>
</dbReference>
<dbReference type="PANTHER" id="PTHR35394">
    <property type="entry name" value="DUF3176 DOMAIN-CONTAINING PROTEIN"/>
    <property type="match status" value="1"/>
</dbReference>
<dbReference type="GeneID" id="54285964"/>
<evidence type="ECO:0000256" key="2">
    <source>
        <dbReference type="SAM" id="Phobius"/>
    </source>
</evidence>
<dbReference type="Proteomes" id="UP000799778">
    <property type="component" value="Unassembled WGS sequence"/>
</dbReference>
<dbReference type="RefSeq" id="XP_033382024.1">
    <property type="nucleotide sequence ID" value="XM_033528567.1"/>
</dbReference>
<evidence type="ECO:0000313" key="4">
    <source>
        <dbReference type="Proteomes" id="UP000799778"/>
    </source>
</evidence>
<feature type="region of interest" description="Disordered" evidence="1">
    <location>
        <begin position="1"/>
        <end position="34"/>
    </location>
</feature>
<dbReference type="AlphaFoldDB" id="A0A6A5XKA8"/>
<feature type="transmembrane region" description="Helical" evidence="2">
    <location>
        <begin position="560"/>
        <end position="583"/>
    </location>
</feature>
<protein>
    <submittedName>
        <fullName evidence="3">Uncharacterized protein</fullName>
    </submittedName>
</protein>
<sequence length="643" mass="70458">MTRGSPSASKLNSRPHSPVSPLEENARHVPKDGEGPYYSSVPLHDNGRALQTTSDGIETGFELSTFGDVWYIEILSLIASVAAFGALIALLAVYDGKEQPDWTNISLNTAISFLSMISKGLLLIPVSRALGQLKWSWVEEKSRPLSGLRTFDLASRGVIGCFDLIGLTKGLHLSTLGCLAVILALGFDPFVQNLVRYYPKSVPDATQQARVANASLFDSVGTLVGDGVQNINPSVKANIYNSILNVDPSEPWSIPQYTCTTGNCTFPPLVTLVARPRCEDISSMLKMECGHLSNPNNCSIGIEEGVSMNFVSAGGTHMNISSVRNPRIYDTDALLNLFPVFQYVMAQDDGLLQNRNYSLSNTTTKFVATECVLEFCAQKVQDSVSESRYQQTALNEPWCEYNMTGSPSPHVTINPPWAPPGYTSKHTVEYRKGKEWVKEEFELQFGLEQLAFLSLKQYLAGIFSGWVMGIAGALDYRPVDPPSFTQAKVGAAADVIEAVFLGNISGCGHSDDHLTCAMNNVGKAITKSFRDNAYIANGAENADMTGGETMVVATFVRIEWVWLILPAIVLAAGVVFFFAVILVTHRAALPLWGNNILPLLFLLRETKENDKVPMHGTTNVAYWHKARQYMVHLEHDKDSARLS</sequence>
<reference evidence="3" key="1">
    <citation type="journal article" date="2020" name="Stud. Mycol.">
        <title>101 Dothideomycetes genomes: a test case for predicting lifestyles and emergence of pathogens.</title>
        <authorList>
            <person name="Haridas S."/>
            <person name="Albert R."/>
            <person name="Binder M."/>
            <person name="Bloem J."/>
            <person name="Labutti K."/>
            <person name="Salamov A."/>
            <person name="Andreopoulos B."/>
            <person name="Baker S."/>
            <person name="Barry K."/>
            <person name="Bills G."/>
            <person name="Bluhm B."/>
            <person name="Cannon C."/>
            <person name="Castanera R."/>
            <person name="Culley D."/>
            <person name="Daum C."/>
            <person name="Ezra D."/>
            <person name="Gonzalez J."/>
            <person name="Henrissat B."/>
            <person name="Kuo A."/>
            <person name="Liang C."/>
            <person name="Lipzen A."/>
            <person name="Lutzoni F."/>
            <person name="Magnuson J."/>
            <person name="Mondo S."/>
            <person name="Nolan M."/>
            <person name="Ohm R."/>
            <person name="Pangilinan J."/>
            <person name="Park H.-J."/>
            <person name="Ramirez L."/>
            <person name="Alfaro M."/>
            <person name="Sun H."/>
            <person name="Tritt A."/>
            <person name="Yoshinaga Y."/>
            <person name="Zwiers L.-H."/>
            <person name="Turgeon B."/>
            <person name="Goodwin S."/>
            <person name="Spatafora J."/>
            <person name="Crous P."/>
            <person name="Grigoriev I."/>
        </authorList>
    </citation>
    <scope>NUCLEOTIDE SEQUENCE</scope>
    <source>
        <strain evidence="3">CBS 175.79</strain>
    </source>
</reference>
<feature type="compositionally biased region" description="Basic and acidic residues" evidence="1">
    <location>
        <begin position="24"/>
        <end position="34"/>
    </location>
</feature>
<dbReference type="PANTHER" id="PTHR35394:SF5">
    <property type="entry name" value="DUF3176 DOMAIN-CONTAINING PROTEIN"/>
    <property type="match status" value="1"/>
</dbReference>
<feature type="transmembrane region" description="Helical" evidence="2">
    <location>
        <begin position="69"/>
        <end position="93"/>
    </location>
</feature>
<feature type="transmembrane region" description="Helical" evidence="2">
    <location>
        <begin position="105"/>
        <end position="126"/>
    </location>
</feature>
<dbReference type="OrthoDB" id="5376804at2759"/>
<gene>
    <name evidence="3" type="ORF">BU24DRAFT_424693</name>
</gene>
<evidence type="ECO:0000313" key="3">
    <source>
        <dbReference type="EMBL" id="KAF2013685.1"/>
    </source>
</evidence>
<proteinExistence type="predicted"/>
<accession>A0A6A5XKA8</accession>
<keyword evidence="2" id="KW-0472">Membrane</keyword>
<keyword evidence="2" id="KW-1133">Transmembrane helix</keyword>
<keyword evidence="2" id="KW-0812">Transmembrane</keyword>
<organism evidence="3 4">
    <name type="scientific">Aaosphaeria arxii CBS 175.79</name>
    <dbReference type="NCBI Taxonomy" id="1450172"/>
    <lineage>
        <taxon>Eukaryota</taxon>
        <taxon>Fungi</taxon>
        <taxon>Dikarya</taxon>
        <taxon>Ascomycota</taxon>
        <taxon>Pezizomycotina</taxon>
        <taxon>Dothideomycetes</taxon>
        <taxon>Pleosporomycetidae</taxon>
        <taxon>Pleosporales</taxon>
        <taxon>Pleosporales incertae sedis</taxon>
        <taxon>Aaosphaeria</taxon>
    </lineage>
</organism>
<dbReference type="Pfam" id="PF11374">
    <property type="entry name" value="DUF3176"/>
    <property type="match status" value="1"/>
</dbReference>
<dbReference type="EMBL" id="ML978071">
    <property type="protein sequence ID" value="KAF2013685.1"/>
    <property type="molecule type" value="Genomic_DNA"/>
</dbReference>